<reference evidence="1 2" key="1">
    <citation type="submission" date="2016-07" db="EMBL/GenBank/DDBJ databases">
        <title>Genome analysis of Flavihumibacter stibioxidans YS-17.</title>
        <authorList>
            <person name="Shi K."/>
            <person name="Han Y."/>
            <person name="Wang G."/>
        </authorList>
    </citation>
    <scope>NUCLEOTIDE SEQUENCE [LARGE SCALE GENOMIC DNA]</scope>
    <source>
        <strain evidence="1 2">YS-17</strain>
    </source>
</reference>
<evidence type="ECO:0000313" key="1">
    <source>
        <dbReference type="EMBL" id="MBC6491624.1"/>
    </source>
</evidence>
<gene>
    <name evidence="1" type="ORF">BC349_11230</name>
</gene>
<accession>A0ABR7M9W3</accession>
<proteinExistence type="predicted"/>
<organism evidence="1 2">
    <name type="scientific">Flavihumibacter stibioxidans</name>
    <dbReference type="NCBI Taxonomy" id="1834163"/>
    <lineage>
        <taxon>Bacteria</taxon>
        <taxon>Pseudomonadati</taxon>
        <taxon>Bacteroidota</taxon>
        <taxon>Chitinophagia</taxon>
        <taxon>Chitinophagales</taxon>
        <taxon>Chitinophagaceae</taxon>
        <taxon>Flavihumibacter</taxon>
    </lineage>
</organism>
<comment type="caution">
    <text evidence="1">The sequence shown here is derived from an EMBL/GenBank/DDBJ whole genome shotgun (WGS) entry which is preliminary data.</text>
</comment>
<dbReference type="SUPFAM" id="SSF101898">
    <property type="entry name" value="NHL repeat"/>
    <property type="match status" value="1"/>
</dbReference>
<name>A0ABR7M9W3_9BACT</name>
<sequence>MRIAFTILILLFNFAVMARPSSLRIDTILPQKSIGSDLAGFAVDNLGYVYLHHQNGQLKKLSPRGDSVAVFNDIRRFGKLYSIDVSNPLKVLLFYKDFGTIVVLDRFLNQRNTIDLRQHNILQAKTIAQSFDNGVWVYDELDGKLKRLDDHGTVISETVDFRILFEAAPSPVAITDADRSVYLYDPEKGLYVLDYFGTLRNKVALLGWTDVQVIGNRFIGRKGEQLESYTTGTLDLKEQELGELLKGAKKIQLSMDHLYVLRDGVLHIYTLSNQ</sequence>
<keyword evidence="2" id="KW-1185">Reference proteome</keyword>
<protein>
    <submittedName>
        <fullName evidence="1">Uncharacterized protein</fullName>
    </submittedName>
</protein>
<evidence type="ECO:0000313" key="2">
    <source>
        <dbReference type="Proteomes" id="UP000765802"/>
    </source>
</evidence>
<dbReference type="RefSeq" id="WP_187256952.1">
    <property type="nucleotide sequence ID" value="NZ_JBHULF010000007.1"/>
</dbReference>
<dbReference type="EMBL" id="MBUA01000023">
    <property type="protein sequence ID" value="MBC6491624.1"/>
    <property type="molecule type" value="Genomic_DNA"/>
</dbReference>
<dbReference type="Proteomes" id="UP000765802">
    <property type="component" value="Unassembled WGS sequence"/>
</dbReference>